<dbReference type="STRING" id="3055.A8JHW9"/>
<evidence type="ECO:0000256" key="2">
    <source>
        <dbReference type="ARBA" id="ARBA00022692"/>
    </source>
</evidence>
<dbReference type="GO" id="GO:0016020">
    <property type="term" value="C:membrane"/>
    <property type="evidence" value="ECO:0007669"/>
    <property type="project" value="UniProtKB-SubCell"/>
</dbReference>
<dbReference type="Pfam" id="PF07690">
    <property type="entry name" value="MFS_1"/>
    <property type="match status" value="1"/>
</dbReference>
<evidence type="ECO:0000256" key="5">
    <source>
        <dbReference type="ARBA" id="ARBA00024362"/>
    </source>
</evidence>
<evidence type="ECO:0000313" key="7">
    <source>
        <dbReference type="EMBL" id="PNW75172.1"/>
    </source>
</evidence>
<sequence>MHSAGGKSRSLAVTDSRGAARGLLDAPASYANWYASWLTVVVLCGAVAIICSIDRTAMSVAVLPMGLKYGWSDMVKGAVSSAFNLGHTITNFYGGYLASAYSPKLVLSLGVVVWSAFTMLTPPAAALGLWPLFLVRACMGLGEGVAYPTMQAIIKGWVPRERRSRSLSLMYSGHQIGSILSLLWSPLIIASAGVDLMFYVYGLAGFIWIALWHPLVSPDPPLLRDHLPAGFSPPKMSELPWRTILSNRVFWALMACHSTFGILYNTAISWMPRYYNYAFGLDVRSSSFLSVLPWVAMACGTNISGWVADYLINRKLLTTTRTRKLLQLAGSVGPAVCLLYLAWGSGGARQAAVAAVAGAAANATVVVDGVEAAAGVHHSGRRALSTVDTGGPSRLSDLASESPELRSAVVLMTMTMAFLGLQAGGFASTHQDIATRMASVLFGTTNAAASLAGSAFVFLVGVILDSTGSWSLVFQMIAACCLASCAAFLTLGTSEPQFD</sequence>
<dbReference type="PaxDb" id="3055-EDO96525"/>
<dbReference type="EMBL" id="CM008973">
    <property type="protein sequence ID" value="PNW75172.1"/>
    <property type="molecule type" value="Genomic_DNA"/>
</dbReference>
<dbReference type="RefSeq" id="XP_001703229.1">
    <property type="nucleotide sequence ID" value="XM_001703177.2"/>
</dbReference>
<dbReference type="KEGG" id="cre:CHLRE_12g515750v5"/>
<dbReference type="InterPro" id="IPR036259">
    <property type="entry name" value="MFS_trans_sf"/>
</dbReference>
<accession>A8JHW9</accession>
<dbReference type="InterPro" id="IPR020846">
    <property type="entry name" value="MFS_dom"/>
</dbReference>
<organism evidence="7 8">
    <name type="scientific">Chlamydomonas reinhardtii</name>
    <name type="common">Chlamydomonas smithii</name>
    <dbReference type="NCBI Taxonomy" id="3055"/>
    <lineage>
        <taxon>Eukaryota</taxon>
        <taxon>Viridiplantae</taxon>
        <taxon>Chlorophyta</taxon>
        <taxon>core chlorophytes</taxon>
        <taxon>Chlorophyceae</taxon>
        <taxon>CS clade</taxon>
        <taxon>Chlamydomonadales</taxon>
        <taxon>Chlamydomonadaceae</taxon>
        <taxon>Chlamydomonas</taxon>
    </lineage>
</organism>
<protein>
    <recommendedName>
        <fullName evidence="6">Major facilitator superfamily (MFS) profile domain-containing protein</fullName>
    </recommendedName>
</protein>
<dbReference type="SUPFAM" id="SSF103473">
    <property type="entry name" value="MFS general substrate transporter"/>
    <property type="match status" value="1"/>
</dbReference>
<dbReference type="PROSITE" id="PS50850">
    <property type="entry name" value="MFS"/>
    <property type="match status" value="1"/>
</dbReference>
<evidence type="ECO:0000256" key="4">
    <source>
        <dbReference type="ARBA" id="ARBA00023136"/>
    </source>
</evidence>
<dbReference type="Gramene" id="PNW75172">
    <property type="protein sequence ID" value="PNW75172"/>
    <property type="gene ID" value="CHLRE_12g515750v5"/>
</dbReference>
<evidence type="ECO:0000256" key="3">
    <source>
        <dbReference type="ARBA" id="ARBA00022989"/>
    </source>
</evidence>
<feature type="domain" description="Major facilitator superfamily (MFS) profile" evidence="6">
    <location>
        <begin position="40"/>
        <end position="496"/>
    </location>
</feature>
<reference evidence="7 8" key="1">
    <citation type="journal article" date="2007" name="Science">
        <title>The Chlamydomonas genome reveals the evolution of key animal and plant functions.</title>
        <authorList>
            <person name="Merchant S.S."/>
            <person name="Prochnik S.E."/>
            <person name="Vallon O."/>
            <person name="Harris E.H."/>
            <person name="Karpowicz S.J."/>
            <person name="Witman G.B."/>
            <person name="Terry A."/>
            <person name="Salamov A."/>
            <person name="Fritz-Laylin L.K."/>
            <person name="Marechal-Drouard L."/>
            <person name="Marshall W.F."/>
            <person name="Qu L.H."/>
            <person name="Nelson D.R."/>
            <person name="Sanderfoot A.A."/>
            <person name="Spalding M.H."/>
            <person name="Kapitonov V.V."/>
            <person name="Ren Q."/>
            <person name="Ferris P."/>
            <person name="Lindquist E."/>
            <person name="Shapiro H."/>
            <person name="Lucas S.M."/>
            <person name="Grimwood J."/>
            <person name="Schmutz J."/>
            <person name="Cardol P."/>
            <person name="Cerutti H."/>
            <person name="Chanfreau G."/>
            <person name="Chen C.L."/>
            <person name="Cognat V."/>
            <person name="Croft M.T."/>
            <person name="Dent R."/>
            <person name="Dutcher S."/>
            <person name="Fernandez E."/>
            <person name="Fukuzawa H."/>
            <person name="Gonzalez-Ballester D."/>
            <person name="Gonzalez-Halphen D."/>
            <person name="Hallmann A."/>
            <person name="Hanikenne M."/>
            <person name="Hippler M."/>
            <person name="Inwood W."/>
            <person name="Jabbari K."/>
            <person name="Kalanon M."/>
            <person name="Kuras R."/>
            <person name="Lefebvre P.A."/>
            <person name="Lemaire S.D."/>
            <person name="Lobanov A.V."/>
            <person name="Lohr M."/>
            <person name="Manuell A."/>
            <person name="Meier I."/>
            <person name="Mets L."/>
            <person name="Mittag M."/>
            <person name="Mittelmeier T."/>
            <person name="Moroney J.V."/>
            <person name="Moseley J."/>
            <person name="Napoli C."/>
            <person name="Nedelcu A.M."/>
            <person name="Niyogi K."/>
            <person name="Novoselov S.V."/>
            <person name="Paulsen I.T."/>
            <person name="Pazour G."/>
            <person name="Purton S."/>
            <person name="Ral J.P."/>
            <person name="Riano-Pachon D.M."/>
            <person name="Riekhof W."/>
            <person name="Rymarquis L."/>
            <person name="Schroda M."/>
            <person name="Stern D."/>
            <person name="Umen J."/>
            <person name="Willows R."/>
            <person name="Wilson N."/>
            <person name="Zimmer S.L."/>
            <person name="Allmer J."/>
            <person name="Balk J."/>
            <person name="Bisova K."/>
            <person name="Chen C.J."/>
            <person name="Elias M."/>
            <person name="Gendler K."/>
            <person name="Hauser C."/>
            <person name="Lamb M.R."/>
            <person name="Ledford H."/>
            <person name="Long J.C."/>
            <person name="Minagawa J."/>
            <person name="Page M.D."/>
            <person name="Pan J."/>
            <person name="Pootakham W."/>
            <person name="Roje S."/>
            <person name="Rose A."/>
            <person name="Stahlberg E."/>
            <person name="Terauchi A.M."/>
            <person name="Yang P."/>
            <person name="Ball S."/>
            <person name="Bowler C."/>
            <person name="Dieckmann C.L."/>
            <person name="Gladyshev V.N."/>
            <person name="Green P."/>
            <person name="Jorgensen R."/>
            <person name="Mayfield S."/>
            <person name="Mueller-Roeber B."/>
            <person name="Rajamani S."/>
            <person name="Sayre R.T."/>
            <person name="Brokstein P."/>
            <person name="Dubchak I."/>
            <person name="Goodstein D."/>
            <person name="Hornick L."/>
            <person name="Huang Y.W."/>
            <person name="Jhaveri J."/>
            <person name="Luo Y."/>
            <person name="Martinez D."/>
            <person name="Ngau W.C."/>
            <person name="Otillar B."/>
            <person name="Poliakov A."/>
            <person name="Porter A."/>
            <person name="Szajkowski L."/>
            <person name="Werner G."/>
            <person name="Zhou K."/>
            <person name="Grigoriev I.V."/>
            <person name="Rokhsar D.S."/>
            <person name="Grossman A.R."/>
        </authorList>
    </citation>
    <scope>NUCLEOTIDE SEQUENCE [LARGE SCALE GENOMIC DNA]</scope>
    <source>
        <strain evidence="8">CC-503</strain>
    </source>
</reference>
<evidence type="ECO:0000259" key="6">
    <source>
        <dbReference type="PROSITE" id="PS50850"/>
    </source>
</evidence>
<dbReference type="GO" id="GO:0022857">
    <property type="term" value="F:transmembrane transporter activity"/>
    <property type="evidence" value="ECO:0007669"/>
    <property type="project" value="InterPro"/>
</dbReference>
<dbReference type="Gene3D" id="1.20.1250.20">
    <property type="entry name" value="MFS general substrate transporter like domains"/>
    <property type="match status" value="2"/>
</dbReference>
<name>A8JHW9_CHLRE</name>
<gene>
    <name evidence="7" type="ORF">CHLRE_12g515750v5</name>
</gene>
<dbReference type="InterPro" id="IPR050382">
    <property type="entry name" value="MFS_Na/Anion_cotransporter"/>
</dbReference>
<evidence type="ECO:0000313" key="8">
    <source>
        <dbReference type="Proteomes" id="UP000006906"/>
    </source>
</evidence>
<dbReference type="Proteomes" id="UP000006906">
    <property type="component" value="Chromosome 12"/>
</dbReference>
<dbReference type="PANTHER" id="PTHR11662:SF446">
    <property type="entry name" value="SODIUM-DEPENDENT PHOSPHATE TRANSPORT PROTEIN 1, CHLOROPLASTIC"/>
    <property type="match status" value="1"/>
</dbReference>
<dbReference type="InterPro" id="IPR011701">
    <property type="entry name" value="MFS"/>
</dbReference>
<keyword evidence="2" id="KW-0812">Transmembrane</keyword>
<dbReference type="InParanoid" id="A8JHW9"/>
<keyword evidence="4" id="KW-0472">Membrane</keyword>
<comment type="similarity">
    <text evidence="5">Belongs to the major facilitator superfamily. Sodium/anion cotransporter (TC 2.A.1.14) family.</text>
</comment>
<keyword evidence="8" id="KW-1185">Reference proteome</keyword>
<keyword evidence="3" id="KW-1133">Transmembrane helix</keyword>
<comment type="subcellular location">
    <subcellularLocation>
        <location evidence="1">Membrane</location>
        <topology evidence="1">Multi-pass membrane protein</topology>
    </subcellularLocation>
</comment>
<dbReference type="AlphaFoldDB" id="A8JHW9"/>
<dbReference type="GeneID" id="5728751"/>
<dbReference type="OrthoDB" id="2250022at2759"/>
<dbReference type="HOGENOM" id="CLU_001265_5_11_1"/>
<dbReference type="PANTHER" id="PTHR11662">
    <property type="entry name" value="SOLUTE CARRIER FAMILY 17"/>
    <property type="match status" value="1"/>
</dbReference>
<dbReference type="OMA" id="PLWAVAM"/>
<evidence type="ECO:0000256" key="1">
    <source>
        <dbReference type="ARBA" id="ARBA00004141"/>
    </source>
</evidence>
<proteinExistence type="inferred from homology"/>
<dbReference type="eggNOG" id="KOG2532">
    <property type="taxonomic scope" value="Eukaryota"/>
</dbReference>